<protein>
    <submittedName>
        <fullName evidence="7">Tryptophan-rich sensory protein</fullName>
    </submittedName>
</protein>
<accession>A0A916ZUS0</accession>
<keyword evidence="5 6" id="KW-0472">Membrane</keyword>
<dbReference type="PANTHER" id="PTHR10057:SF0">
    <property type="entry name" value="TRANSLOCATOR PROTEIN"/>
    <property type="match status" value="1"/>
</dbReference>
<feature type="transmembrane region" description="Helical" evidence="6">
    <location>
        <begin position="75"/>
        <end position="93"/>
    </location>
</feature>
<evidence type="ECO:0000256" key="4">
    <source>
        <dbReference type="ARBA" id="ARBA00022989"/>
    </source>
</evidence>
<dbReference type="InterPro" id="IPR038330">
    <property type="entry name" value="TspO/MBR-related_sf"/>
</dbReference>
<dbReference type="RefSeq" id="WP_188911444.1">
    <property type="nucleotide sequence ID" value="NZ_BMIQ01000006.1"/>
</dbReference>
<dbReference type="Gene3D" id="1.20.1260.100">
    <property type="entry name" value="TspO/MBR protein"/>
    <property type="match status" value="1"/>
</dbReference>
<dbReference type="CDD" id="cd15904">
    <property type="entry name" value="TSPO_MBR"/>
    <property type="match status" value="1"/>
</dbReference>
<keyword evidence="3 6" id="KW-0812">Transmembrane</keyword>
<dbReference type="GO" id="GO:0016020">
    <property type="term" value="C:membrane"/>
    <property type="evidence" value="ECO:0007669"/>
    <property type="project" value="UniProtKB-SubCell"/>
</dbReference>
<dbReference type="Pfam" id="PF03073">
    <property type="entry name" value="TspO_MBR"/>
    <property type="match status" value="1"/>
</dbReference>
<feature type="transmembrane region" description="Helical" evidence="6">
    <location>
        <begin position="125"/>
        <end position="148"/>
    </location>
</feature>
<feature type="transmembrane region" description="Helical" evidence="6">
    <location>
        <begin position="99"/>
        <end position="118"/>
    </location>
</feature>
<dbReference type="PIRSF" id="PIRSF005859">
    <property type="entry name" value="PBR"/>
    <property type="match status" value="1"/>
</dbReference>
<evidence type="ECO:0000256" key="5">
    <source>
        <dbReference type="ARBA" id="ARBA00023136"/>
    </source>
</evidence>
<comment type="subcellular location">
    <subcellularLocation>
        <location evidence="1">Membrane</location>
        <topology evidence="1">Multi-pass membrane protein</topology>
    </subcellularLocation>
</comment>
<sequence length="151" mass="16631">MPLRHLLWLACFLVVTLGGGLSIGIANPPGAWYEALAKPGFTPPNWLFPVAWTILYVLIGIAGWRVFLKGPAVALALWLVQLALNFAWSPTFFGAHRIGAGLLIIALLLGAILAFLFATIRRNRVAAWCFLPYAAWVAYATLLNFALWRLN</sequence>
<evidence type="ECO:0000256" key="1">
    <source>
        <dbReference type="ARBA" id="ARBA00004141"/>
    </source>
</evidence>
<evidence type="ECO:0000256" key="2">
    <source>
        <dbReference type="ARBA" id="ARBA00007524"/>
    </source>
</evidence>
<evidence type="ECO:0000313" key="8">
    <source>
        <dbReference type="Proteomes" id="UP000644699"/>
    </source>
</evidence>
<evidence type="ECO:0000313" key="7">
    <source>
        <dbReference type="EMBL" id="GGE14926.1"/>
    </source>
</evidence>
<proteinExistence type="inferred from homology"/>
<organism evidence="7 8">
    <name type="scientific">Aureimonas endophytica</name>
    <dbReference type="NCBI Taxonomy" id="2027858"/>
    <lineage>
        <taxon>Bacteria</taxon>
        <taxon>Pseudomonadati</taxon>
        <taxon>Pseudomonadota</taxon>
        <taxon>Alphaproteobacteria</taxon>
        <taxon>Hyphomicrobiales</taxon>
        <taxon>Aurantimonadaceae</taxon>
        <taxon>Aureimonas</taxon>
    </lineage>
</organism>
<gene>
    <name evidence="7" type="primary">tspO</name>
    <name evidence="7" type="ORF">GCM10011390_37550</name>
</gene>
<keyword evidence="8" id="KW-1185">Reference proteome</keyword>
<dbReference type="Proteomes" id="UP000644699">
    <property type="component" value="Unassembled WGS sequence"/>
</dbReference>
<name>A0A916ZUS0_9HYPH</name>
<dbReference type="PANTHER" id="PTHR10057">
    <property type="entry name" value="PERIPHERAL-TYPE BENZODIAZEPINE RECEPTOR"/>
    <property type="match status" value="1"/>
</dbReference>
<dbReference type="GO" id="GO:0033013">
    <property type="term" value="P:tetrapyrrole metabolic process"/>
    <property type="evidence" value="ECO:0007669"/>
    <property type="project" value="UniProtKB-ARBA"/>
</dbReference>
<dbReference type="EMBL" id="BMIQ01000006">
    <property type="protein sequence ID" value="GGE14926.1"/>
    <property type="molecule type" value="Genomic_DNA"/>
</dbReference>
<reference evidence="7" key="1">
    <citation type="journal article" date="2014" name="Int. J. Syst. Evol. Microbiol.">
        <title>Complete genome sequence of Corynebacterium casei LMG S-19264T (=DSM 44701T), isolated from a smear-ripened cheese.</title>
        <authorList>
            <consortium name="US DOE Joint Genome Institute (JGI-PGF)"/>
            <person name="Walter F."/>
            <person name="Albersmeier A."/>
            <person name="Kalinowski J."/>
            <person name="Ruckert C."/>
        </authorList>
    </citation>
    <scope>NUCLEOTIDE SEQUENCE</scope>
    <source>
        <strain evidence="7">CGMCC 1.15367</strain>
    </source>
</reference>
<comment type="caution">
    <text evidence="7">The sequence shown here is derived from an EMBL/GenBank/DDBJ whole genome shotgun (WGS) entry which is preliminary data.</text>
</comment>
<dbReference type="AlphaFoldDB" id="A0A916ZUS0"/>
<dbReference type="FunFam" id="1.20.1260.100:FF:000001">
    <property type="entry name" value="translocator protein 2"/>
    <property type="match status" value="1"/>
</dbReference>
<comment type="similarity">
    <text evidence="2">Belongs to the TspO/BZRP family.</text>
</comment>
<evidence type="ECO:0000256" key="6">
    <source>
        <dbReference type="SAM" id="Phobius"/>
    </source>
</evidence>
<feature type="transmembrane region" description="Helical" evidence="6">
    <location>
        <begin position="46"/>
        <end position="68"/>
    </location>
</feature>
<reference evidence="7" key="2">
    <citation type="submission" date="2020-09" db="EMBL/GenBank/DDBJ databases">
        <authorList>
            <person name="Sun Q."/>
            <person name="Zhou Y."/>
        </authorList>
    </citation>
    <scope>NUCLEOTIDE SEQUENCE</scope>
    <source>
        <strain evidence="7">CGMCC 1.15367</strain>
    </source>
</reference>
<evidence type="ECO:0000256" key="3">
    <source>
        <dbReference type="ARBA" id="ARBA00022692"/>
    </source>
</evidence>
<dbReference type="InterPro" id="IPR004307">
    <property type="entry name" value="TspO_MBR"/>
</dbReference>
<keyword evidence="4 6" id="KW-1133">Transmembrane helix</keyword>